<feature type="compositionally biased region" description="Polar residues" evidence="7">
    <location>
        <begin position="215"/>
        <end position="225"/>
    </location>
</feature>
<dbReference type="EMBL" id="LVCJ01000047">
    <property type="protein sequence ID" value="OAL33674.1"/>
    <property type="molecule type" value="Genomic_DNA"/>
</dbReference>
<dbReference type="CDD" id="cd21693">
    <property type="entry name" value="GINS_B_Psf3"/>
    <property type="match status" value="1"/>
</dbReference>
<dbReference type="SUPFAM" id="SSF160059">
    <property type="entry name" value="PriA/YqbF domain"/>
    <property type="match status" value="1"/>
</dbReference>
<feature type="domain" description="DNA replication complex GINS protein PSF3 N-terminal" evidence="9">
    <location>
        <begin position="316"/>
        <end position="368"/>
    </location>
</feature>
<dbReference type="AlphaFoldDB" id="A0A178CWP0"/>
<evidence type="ECO:0000259" key="9">
    <source>
        <dbReference type="Pfam" id="PF22466"/>
    </source>
</evidence>
<comment type="subunit">
    <text evidence="6">Component of the GINS complex.</text>
</comment>
<evidence type="ECO:0000256" key="3">
    <source>
        <dbReference type="ARBA" id="ARBA00015140"/>
    </source>
</evidence>
<feature type="domain" description="GINS subunit" evidence="8">
    <location>
        <begin position="388"/>
        <end position="485"/>
    </location>
</feature>
<comment type="caution">
    <text evidence="10">The sequence shown here is derived from an EMBL/GenBank/DDBJ whole genome shotgun (WGS) entry which is preliminary data.</text>
</comment>
<dbReference type="InterPro" id="IPR036224">
    <property type="entry name" value="GINS_bundle-like_dom_sf"/>
</dbReference>
<sequence>MPLIEELPVTTTARASHGWSYVPDNVAPVPALQLGSRKRGREGTVAHAAAHKLSAKQEKAIQQRLNDLNKENYRDAHIPIPKREGAKGKERKTTQNVRRILAYNRTFQHYLADEEAGVNVYGSAANVPAATVARGQARQEPTQKTAADSRKRSAAANDTPSTTAQKGSSRRRNSSKNAKTTPVKNAGGERGSTIDIEMPDAPPPTKPPEQTSPTITVKSTLSTGERPQPSSSPSASQGHLPSYDPALDRDPLLRTLNLPKMPSERVMQALLSEPSLTYVAARAKPLDQNTAGDGGFAMRTGNNSLMAKPQRCMAYYDVDAILTDSQKLPCTFELDVPGLGYLDGNAGGTIKAGTKIDLPMWLGVMLAVSTGNTPGAQRLVTLDFPAPLQQRVINALKADPKTVDLRAQAPHFYALGARIMELFDDRAVLDTLLDTFKQRAAEIADQAHNPRGALGDGAEFLRGLEESERQLFKAAHEGPKAVRAWTQDLKKNT</sequence>
<accession>A0A178CWP0</accession>
<dbReference type="GeneID" id="34590425"/>
<dbReference type="Gene3D" id="1.20.58.2050">
    <property type="match status" value="1"/>
</dbReference>
<reference evidence="10 11" key="1">
    <citation type="submission" date="2016-03" db="EMBL/GenBank/DDBJ databases">
        <title>The draft genome sequence of Fonsecaea nubica causative agent of cutaneous subcutaneous infection in human host.</title>
        <authorList>
            <person name="Costa F."/>
            <person name="Sybren D.H."/>
            <person name="Raittz R.T."/>
            <person name="Weiss V.A."/>
            <person name="Leao A.C."/>
            <person name="Gomes R."/>
            <person name="De Souza E.M."/>
            <person name="Pedrosa F.O."/>
            <person name="Steffens M.B."/>
            <person name="Bombassaro A."/>
            <person name="Tadra-Sfeir M.Z."/>
            <person name="Moreno L.F."/>
            <person name="Najafzadeh M.J."/>
            <person name="Felipe M.S."/>
            <person name="Teixeira M."/>
            <person name="Sun J."/>
            <person name="Xi L."/>
            <person name="Castro M.A."/>
            <person name="Vicente V.A."/>
        </authorList>
    </citation>
    <scope>NUCLEOTIDE SEQUENCE [LARGE SCALE GENOMIC DNA]</scope>
    <source>
        <strain evidence="10 11">CBS 269.64</strain>
    </source>
</reference>
<evidence type="ECO:0000256" key="4">
    <source>
        <dbReference type="ARBA" id="ARBA00022705"/>
    </source>
</evidence>
<evidence type="ECO:0000256" key="5">
    <source>
        <dbReference type="ARBA" id="ARBA00023242"/>
    </source>
</evidence>
<comment type="function">
    <text evidence="6">The GINS complex plays an essential role in the initiation of DNA replication.</text>
</comment>
<proteinExistence type="inferred from homology"/>
<comment type="subcellular location">
    <subcellularLocation>
        <location evidence="1 6">Nucleus</location>
    </subcellularLocation>
</comment>
<dbReference type="InterPro" id="IPR055221">
    <property type="entry name" value="PSF3_N"/>
</dbReference>
<evidence type="ECO:0000313" key="11">
    <source>
        <dbReference type="Proteomes" id="UP000185904"/>
    </source>
</evidence>
<dbReference type="PANTHER" id="PTHR22768">
    <property type="entry name" value="DNA REPLICATION COMPLEX GINS PROTEIN PSF3"/>
    <property type="match status" value="1"/>
</dbReference>
<gene>
    <name evidence="10" type="ORF">AYO20_07012</name>
</gene>
<evidence type="ECO:0000256" key="1">
    <source>
        <dbReference type="ARBA" id="ARBA00004123"/>
    </source>
</evidence>
<keyword evidence="11" id="KW-1185">Reference proteome</keyword>
<evidence type="ECO:0000313" key="10">
    <source>
        <dbReference type="EMBL" id="OAL33674.1"/>
    </source>
</evidence>
<feature type="region of interest" description="Disordered" evidence="7">
    <location>
        <begin position="132"/>
        <end position="249"/>
    </location>
</feature>
<evidence type="ECO:0000256" key="6">
    <source>
        <dbReference type="RuleBase" id="RU367161"/>
    </source>
</evidence>
<keyword evidence="5 6" id="KW-0539">Nucleus</keyword>
<dbReference type="GO" id="GO:1902975">
    <property type="term" value="P:mitotic DNA replication initiation"/>
    <property type="evidence" value="ECO:0007669"/>
    <property type="project" value="TreeGrafter"/>
</dbReference>
<organism evidence="10 11">
    <name type="scientific">Fonsecaea nubica</name>
    <dbReference type="NCBI Taxonomy" id="856822"/>
    <lineage>
        <taxon>Eukaryota</taxon>
        <taxon>Fungi</taxon>
        <taxon>Dikarya</taxon>
        <taxon>Ascomycota</taxon>
        <taxon>Pezizomycotina</taxon>
        <taxon>Eurotiomycetes</taxon>
        <taxon>Chaetothyriomycetidae</taxon>
        <taxon>Chaetothyriales</taxon>
        <taxon>Herpotrichiellaceae</taxon>
        <taxon>Fonsecaea</taxon>
    </lineage>
</organism>
<dbReference type="Pfam" id="PF22466">
    <property type="entry name" value="PSF3_N"/>
    <property type="match status" value="1"/>
</dbReference>
<dbReference type="SUPFAM" id="SSF158573">
    <property type="entry name" value="GINS helical bundle-like"/>
    <property type="match status" value="1"/>
</dbReference>
<protein>
    <recommendedName>
        <fullName evidence="3 6">DNA replication complex GINS protein PSF3</fullName>
    </recommendedName>
</protein>
<dbReference type="Proteomes" id="UP000185904">
    <property type="component" value="Unassembled WGS sequence"/>
</dbReference>
<dbReference type="GO" id="GO:0000811">
    <property type="term" value="C:GINS complex"/>
    <property type="evidence" value="ECO:0007669"/>
    <property type="project" value="UniProtKB-UniRule"/>
</dbReference>
<evidence type="ECO:0000256" key="7">
    <source>
        <dbReference type="SAM" id="MobiDB-lite"/>
    </source>
</evidence>
<dbReference type="PANTHER" id="PTHR22768:SF0">
    <property type="entry name" value="DNA REPLICATION COMPLEX GINS PROTEIN PSF3"/>
    <property type="match status" value="1"/>
</dbReference>
<keyword evidence="4 6" id="KW-0235">DNA replication</keyword>
<feature type="compositionally biased region" description="Polar residues" evidence="7">
    <location>
        <begin position="156"/>
        <end position="167"/>
    </location>
</feature>
<dbReference type="OrthoDB" id="10251744at2759"/>
<evidence type="ECO:0000259" key="8">
    <source>
        <dbReference type="Pfam" id="PF05916"/>
    </source>
</evidence>
<feature type="compositionally biased region" description="Low complexity" evidence="7">
    <location>
        <begin position="227"/>
        <end position="242"/>
    </location>
</feature>
<dbReference type="InterPro" id="IPR021151">
    <property type="entry name" value="GINS_A"/>
</dbReference>
<name>A0A178CWP0_9EURO</name>
<dbReference type="InterPro" id="IPR038437">
    <property type="entry name" value="GINS_Psf3_sf"/>
</dbReference>
<dbReference type="InterPro" id="IPR010492">
    <property type="entry name" value="GINS_Psf3"/>
</dbReference>
<comment type="similarity">
    <text evidence="2 6">Belongs to the GINS3/PSF3 family.</text>
</comment>
<evidence type="ECO:0000256" key="2">
    <source>
        <dbReference type="ARBA" id="ARBA00006343"/>
    </source>
</evidence>
<dbReference type="Pfam" id="PF05916">
    <property type="entry name" value="Sld5"/>
    <property type="match status" value="1"/>
</dbReference>
<dbReference type="RefSeq" id="XP_022498686.1">
    <property type="nucleotide sequence ID" value="XM_022645300.1"/>
</dbReference>
<dbReference type="CDD" id="cd11713">
    <property type="entry name" value="GINS_A_psf3"/>
    <property type="match status" value="1"/>
</dbReference>